<dbReference type="RefSeq" id="WP_381740347.1">
    <property type="nucleotide sequence ID" value="NZ_JBHSDP010000015.1"/>
</dbReference>
<feature type="domain" description="Methylguanine DNA methyltransferase ribonuclease-like" evidence="4">
    <location>
        <begin position="15"/>
        <end position="84"/>
    </location>
</feature>
<comment type="catalytic activity">
    <reaction evidence="2">
        <text>a 4-O-methyl-thymidine in DNA + L-cysteinyl-[protein] = a thymidine in DNA + S-methyl-L-cysteinyl-[protein]</text>
        <dbReference type="Rhea" id="RHEA:53428"/>
        <dbReference type="Rhea" id="RHEA-COMP:10131"/>
        <dbReference type="Rhea" id="RHEA-COMP:10132"/>
        <dbReference type="Rhea" id="RHEA-COMP:13555"/>
        <dbReference type="Rhea" id="RHEA-COMP:13556"/>
        <dbReference type="ChEBI" id="CHEBI:29950"/>
        <dbReference type="ChEBI" id="CHEBI:82612"/>
        <dbReference type="ChEBI" id="CHEBI:137386"/>
        <dbReference type="ChEBI" id="CHEBI:137387"/>
        <dbReference type="EC" id="2.1.1.63"/>
    </reaction>
</comment>
<evidence type="ECO:0000256" key="2">
    <source>
        <dbReference type="HAMAP-Rule" id="MF_00772"/>
    </source>
</evidence>
<keyword evidence="2" id="KW-0234">DNA repair</keyword>
<dbReference type="NCBIfam" id="TIGR00589">
    <property type="entry name" value="ogt"/>
    <property type="match status" value="1"/>
</dbReference>
<dbReference type="GO" id="GO:0032259">
    <property type="term" value="P:methylation"/>
    <property type="evidence" value="ECO:0007669"/>
    <property type="project" value="UniProtKB-KW"/>
</dbReference>
<dbReference type="Gene3D" id="3.30.160.70">
    <property type="entry name" value="Methylated DNA-protein cysteine methyltransferase domain"/>
    <property type="match status" value="1"/>
</dbReference>
<evidence type="ECO:0000313" key="6">
    <source>
        <dbReference type="Proteomes" id="UP001595824"/>
    </source>
</evidence>
<keyword evidence="2" id="KW-0963">Cytoplasm</keyword>
<name>A0ABV8TFF9_9ACTN</name>
<keyword evidence="1 2" id="KW-0227">DNA damage</keyword>
<keyword evidence="2 5" id="KW-0489">Methyltransferase</keyword>
<dbReference type="PANTHER" id="PTHR10815">
    <property type="entry name" value="METHYLATED-DNA--PROTEIN-CYSTEINE METHYLTRANSFERASE"/>
    <property type="match status" value="1"/>
</dbReference>
<comment type="caution">
    <text evidence="5">The sequence shown here is derived from an EMBL/GenBank/DDBJ whole genome shotgun (WGS) entry which is preliminary data.</text>
</comment>
<reference evidence="6" key="1">
    <citation type="journal article" date="2019" name="Int. J. Syst. Evol. Microbiol.">
        <title>The Global Catalogue of Microorganisms (GCM) 10K type strain sequencing project: providing services to taxonomists for standard genome sequencing and annotation.</title>
        <authorList>
            <consortium name="The Broad Institute Genomics Platform"/>
            <consortium name="The Broad Institute Genome Sequencing Center for Infectious Disease"/>
            <person name="Wu L."/>
            <person name="Ma J."/>
        </authorList>
    </citation>
    <scope>NUCLEOTIDE SEQUENCE [LARGE SCALE GENOMIC DNA]</scope>
    <source>
        <strain evidence="6">PCU 347</strain>
    </source>
</reference>
<dbReference type="PANTHER" id="PTHR10815:SF5">
    <property type="entry name" value="METHYLATED-DNA--PROTEIN-CYSTEINE METHYLTRANSFERASE"/>
    <property type="match status" value="1"/>
</dbReference>
<comment type="catalytic activity">
    <reaction evidence="2">
        <text>a 6-O-methyl-2'-deoxyguanosine in DNA + L-cysteinyl-[protein] = S-methyl-L-cysteinyl-[protein] + a 2'-deoxyguanosine in DNA</text>
        <dbReference type="Rhea" id="RHEA:24000"/>
        <dbReference type="Rhea" id="RHEA-COMP:10131"/>
        <dbReference type="Rhea" id="RHEA-COMP:10132"/>
        <dbReference type="Rhea" id="RHEA-COMP:11367"/>
        <dbReference type="Rhea" id="RHEA-COMP:11368"/>
        <dbReference type="ChEBI" id="CHEBI:29950"/>
        <dbReference type="ChEBI" id="CHEBI:82612"/>
        <dbReference type="ChEBI" id="CHEBI:85445"/>
        <dbReference type="ChEBI" id="CHEBI:85448"/>
        <dbReference type="EC" id="2.1.1.63"/>
    </reaction>
</comment>
<evidence type="ECO:0000256" key="1">
    <source>
        <dbReference type="ARBA" id="ARBA00022763"/>
    </source>
</evidence>
<dbReference type="InterPro" id="IPR014048">
    <property type="entry name" value="MethylDNA_cys_MeTrfase_DNA-bd"/>
</dbReference>
<proteinExistence type="inferred from homology"/>
<dbReference type="InterPro" id="IPR036388">
    <property type="entry name" value="WH-like_DNA-bd_sf"/>
</dbReference>
<dbReference type="HAMAP" id="MF_00772">
    <property type="entry name" value="OGT"/>
    <property type="match status" value="1"/>
</dbReference>
<keyword evidence="2 5" id="KW-0808">Transferase</keyword>
<feature type="active site" description="Nucleophile; methyl group acceptor" evidence="2">
    <location>
        <position position="141"/>
    </location>
</feature>
<dbReference type="InterPro" id="IPR036217">
    <property type="entry name" value="MethylDNA_cys_MeTrfase_DNAb"/>
</dbReference>
<dbReference type="Pfam" id="PF02870">
    <property type="entry name" value="Methyltransf_1N"/>
    <property type="match status" value="1"/>
</dbReference>
<accession>A0ABV8TFF9</accession>
<dbReference type="InterPro" id="IPR008332">
    <property type="entry name" value="MethylG_MeTrfase_N"/>
</dbReference>
<sequence length="173" mass="18212">METPGAPLAEAAATYWTRCDSPLGQLLLTADADGVLTSLSVPGQKGGRTVRDGWRHDVGPFRAAEEQLRAYFAGELREFALPLRSEGTAFRERVWAALDAVPYGTTTTYGEIAARIGASRAAVRAVGGAIGANPLLVVRPCHRVIGADGTLTGYAGGLDRKVRLLALEGVPLP</sequence>
<evidence type="ECO:0000259" key="3">
    <source>
        <dbReference type="Pfam" id="PF01035"/>
    </source>
</evidence>
<dbReference type="GO" id="GO:0003908">
    <property type="term" value="F:methylated-DNA-[protein]-cysteine S-methyltransferase activity"/>
    <property type="evidence" value="ECO:0007669"/>
    <property type="project" value="UniProtKB-EC"/>
</dbReference>
<evidence type="ECO:0000259" key="4">
    <source>
        <dbReference type="Pfam" id="PF02870"/>
    </source>
</evidence>
<organism evidence="5 6">
    <name type="scientific">Streptomyces andamanensis</name>
    <dbReference type="NCBI Taxonomy" id="1565035"/>
    <lineage>
        <taxon>Bacteria</taxon>
        <taxon>Bacillati</taxon>
        <taxon>Actinomycetota</taxon>
        <taxon>Actinomycetes</taxon>
        <taxon>Kitasatosporales</taxon>
        <taxon>Streptomycetaceae</taxon>
        <taxon>Streptomyces</taxon>
    </lineage>
</organism>
<dbReference type="EC" id="2.1.1.63" evidence="2"/>
<protein>
    <recommendedName>
        <fullName evidence="2">Methylated-DNA--protein-cysteine methyltransferase</fullName>
        <ecNumber evidence="2">2.1.1.63</ecNumber>
    </recommendedName>
    <alternativeName>
        <fullName evidence="2">6-O-methylguanine-DNA methyltransferase</fullName>
        <shortName evidence="2">MGMT</shortName>
    </alternativeName>
    <alternativeName>
        <fullName evidence="2">O-6-methylguanine-DNA-alkyltransferase</fullName>
    </alternativeName>
</protein>
<dbReference type="Pfam" id="PF01035">
    <property type="entry name" value="DNA_binding_1"/>
    <property type="match status" value="1"/>
</dbReference>
<dbReference type="InterPro" id="IPR036631">
    <property type="entry name" value="MGMT_N_sf"/>
</dbReference>
<dbReference type="CDD" id="cd06445">
    <property type="entry name" value="ATase"/>
    <property type="match status" value="1"/>
</dbReference>
<evidence type="ECO:0000313" key="5">
    <source>
        <dbReference type="EMBL" id="MFC4329410.1"/>
    </source>
</evidence>
<comment type="miscellaneous">
    <text evidence="2">This enzyme catalyzes only one turnover and therefore is not strictly catalytic. According to one definition, an enzyme is a biocatalyst that acts repeatedly and over many reaction cycles.</text>
</comment>
<comment type="subcellular location">
    <subcellularLocation>
        <location evidence="2">Cytoplasm</location>
    </subcellularLocation>
</comment>
<dbReference type="EMBL" id="JBHSDP010000015">
    <property type="protein sequence ID" value="MFC4329410.1"/>
    <property type="molecule type" value="Genomic_DNA"/>
</dbReference>
<dbReference type="Proteomes" id="UP001595824">
    <property type="component" value="Unassembled WGS sequence"/>
</dbReference>
<dbReference type="SUPFAM" id="SSF53155">
    <property type="entry name" value="Methylated DNA-protein cysteine methyltransferase domain"/>
    <property type="match status" value="1"/>
</dbReference>
<comment type="function">
    <text evidence="2">Involved in the cellular defense against the biological effects of O6-methylguanine (O6-MeG) and O4-methylthymine (O4-MeT) in DNA. Repairs the methylated nucleobase in DNA by stoichiometrically transferring the methyl group to a cysteine residue in the enzyme. This is a suicide reaction: the enzyme is irreversibly inactivated.</text>
</comment>
<gene>
    <name evidence="5" type="ORF">ACFPC0_16715</name>
</gene>
<dbReference type="InterPro" id="IPR023546">
    <property type="entry name" value="MGMT"/>
</dbReference>
<feature type="domain" description="Methylated-DNA-[protein]-cysteine S-methyltransferase DNA binding" evidence="3">
    <location>
        <begin position="89"/>
        <end position="170"/>
    </location>
</feature>
<dbReference type="SUPFAM" id="SSF46767">
    <property type="entry name" value="Methylated DNA-protein cysteine methyltransferase, C-terminal domain"/>
    <property type="match status" value="1"/>
</dbReference>
<keyword evidence="6" id="KW-1185">Reference proteome</keyword>
<comment type="similarity">
    <text evidence="2">Belongs to the MGMT family.</text>
</comment>
<dbReference type="Gene3D" id="1.10.10.10">
    <property type="entry name" value="Winged helix-like DNA-binding domain superfamily/Winged helix DNA-binding domain"/>
    <property type="match status" value="1"/>
</dbReference>